<dbReference type="EMBL" id="JACHZF010000016">
    <property type="protein sequence ID" value="MBB3331520.1"/>
    <property type="molecule type" value="Genomic_DNA"/>
</dbReference>
<name>A0A7W5PBB9_9GAMM</name>
<dbReference type="InterPro" id="IPR036188">
    <property type="entry name" value="FAD/NAD-bd_sf"/>
</dbReference>
<keyword evidence="2" id="KW-0285">Flavoprotein</keyword>
<organism evidence="7 8">
    <name type="scientific">Halomonas campaniensis</name>
    <dbReference type="NCBI Taxonomy" id="213554"/>
    <lineage>
        <taxon>Bacteria</taxon>
        <taxon>Pseudomonadati</taxon>
        <taxon>Pseudomonadota</taxon>
        <taxon>Gammaproteobacteria</taxon>
        <taxon>Oceanospirillales</taxon>
        <taxon>Halomonadaceae</taxon>
        <taxon>Halomonas</taxon>
    </lineage>
</organism>
<dbReference type="PANTHER" id="PTHR43104">
    <property type="entry name" value="L-2-HYDROXYGLUTARATE DEHYDROGENASE, MITOCHONDRIAL"/>
    <property type="match status" value="1"/>
</dbReference>
<evidence type="ECO:0000256" key="2">
    <source>
        <dbReference type="ARBA" id="ARBA00022630"/>
    </source>
</evidence>
<evidence type="ECO:0000313" key="8">
    <source>
        <dbReference type="Proteomes" id="UP000553442"/>
    </source>
</evidence>
<dbReference type="EC" id="1.1.3.-" evidence="7"/>
<evidence type="ECO:0000259" key="6">
    <source>
        <dbReference type="Pfam" id="PF01266"/>
    </source>
</evidence>
<keyword evidence="4 7" id="KW-0560">Oxidoreductase</keyword>
<dbReference type="NCBIfam" id="NF008726">
    <property type="entry name" value="PRK11728.1"/>
    <property type="match status" value="1"/>
</dbReference>
<dbReference type="Gene3D" id="3.50.50.60">
    <property type="entry name" value="FAD/NAD(P)-binding domain"/>
    <property type="match status" value="1"/>
</dbReference>
<evidence type="ECO:0000256" key="4">
    <source>
        <dbReference type="ARBA" id="ARBA00023002"/>
    </source>
</evidence>
<sequence>MHDFIIIGGGILGMSTAMQLQQAYPDRRMLLLEKERGPAQHQTGHNSGVIHAGVYYTPGSLKARFCLAGNRATVAFCEAHGIPFDTCGKLLVATNDLEMQRMKALWERTEANGLEREWLGPEALAEREPNITGVGGIFVPSSGIVDYAEVTRAMAAEFERLGGEIRYGVEVTGLEERRREVVVTGRQGEFSGCYLVTCSGLMADRVIRLLGRDPGFTICPFRGEYYRLPETHNRIVNHLIYPIPDPSMPFLGVHLTRMIDGSVTVGPNAVLAFKREGYRRRDVSLTDLAQMVTDPGILRVLGRNLRPGLVEMKNSLHRRGYLELVRKYCPSLTLEDLEPWPAGVRAQAVSRDGRLVDDFLFVNTRRTVNVGNAPSPAATSALPIGAHIVEQVKALVEG</sequence>
<keyword evidence="3" id="KW-0274">FAD</keyword>
<evidence type="ECO:0000256" key="1">
    <source>
        <dbReference type="ARBA" id="ARBA00001974"/>
    </source>
</evidence>
<dbReference type="AlphaFoldDB" id="A0A7W5PBB9"/>
<dbReference type="GO" id="GO:0005737">
    <property type="term" value="C:cytoplasm"/>
    <property type="evidence" value="ECO:0007669"/>
    <property type="project" value="TreeGrafter"/>
</dbReference>
<dbReference type="SUPFAM" id="SSF51905">
    <property type="entry name" value="FAD/NAD(P)-binding domain"/>
    <property type="match status" value="1"/>
</dbReference>
<gene>
    <name evidence="7" type="ORF">BDK63_002403</name>
</gene>
<dbReference type="Gene3D" id="3.30.9.10">
    <property type="entry name" value="D-Amino Acid Oxidase, subunit A, domain 2"/>
    <property type="match status" value="1"/>
</dbReference>
<proteinExistence type="inferred from homology"/>
<evidence type="ECO:0000256" key="3">
    <source>
        <dbReference type="ARBA" id="ARBA00022827"/>
    </source>
</evidence>
<evidence type="ECO:0000256" key="5">
    <source>
        <dbReference type="ARBA" id="ARBA00037941"/>
    </source>
</evidence>
<dbReference type="Proteomes" id="UP000553442">
    <property type="component" value="Unassembled WGS sequence"/>
</dbReference>
<reference evidence="7 8" key="1">
    <citation type="submission" date="2020-08" db="EMBL/GenBank/DDBJ databases">
        <title>Genomic Encyclopedia of Archaeal and Bacterial Type Strains, Phase II (KMG-II): from individual species to whole genera.</title>
        <authorList>
            <person name="Goeker M."/>
        </authorList>
    </citation>
    <scope>NUCLEOTIDE SEQUENCE [LARGE SCALE GENOMIC DNA]</scope>
    <source>
        <strain evidence="7 8">5AG</strain>
    </source>
</reference>
<keyword evidence="8" id="KW-1185">Reference proteome</keyword>
<evidence type="ECO:0000313" key="7">
    <source>
        <dbReference type="EMBL" id="MBB3331520.1"/>
    </source>
</evidence>
<dbReference type="Pfam" id="PF01266">
    <property type="entry name" value="DAO"/>
    <property type="match status" value="1"/>
</dbReference>
<dbReference type="GO" id="GO:0047545">
    <property type="term" value="F:(S)-2-hydroxyglutarate dehydrogenase activity"/>
    <property type="evidence" value="ECO:0007669"/>
    <property type="project" value="TreeGrafter"/>
</dbReference>
<feature type="domain" description="FAD dependent oxidoreductase" evidence="6">
    <location>
        <begin position="3"/>
        <end position="390"/>
    </location>
</feature>
<comment type="similarity">
    <text evidence="5">Belongs to the L2HGDH family.</text>
</comment>
<dbReference type="RefSeq" id="WP_183332235.1">
    <property type="nucleotide sequence ID" value="NZ_JACHZF010000016.1"/>
</dbReference>
<protein>
    <submittedName>
        <fullName evidence="7">L-2-hydroxyglutarate oxidase</fullName>
        <ecNumber evidence="7">1.1.3.-</ecNumber>
    </submittedName>
</protein>
<comment type="caution">
    <text evidence="7">The sequence shown here is derived from an EMBL/GenBank/DDBJ whole genome shotgun (WGS) entry which is preliminary data.</text>
</comment>
<dbReference type="PANTHER" id="PTHR43104:SF2">
    <property type="entry name" value="L-2-HYDROXYGLUTARATE DEHYDROGENASE, MITOCHONDRIAL"/>
    <property type="match status" value="1"/>
</dbReference>
<dbReference type="InterPro" id="IPR006076">
    <property type="entry name" value="FAD-dep_OxRdtase"/>
</dbReference>
<accession>A0A7W5PBB9</accession>
<comment type="cofactor">
    <cofactor evidence="1">
        <name>FAD</name>
        <dbReference type="ChEBI" id="CHEBI:57692"/>
    </cofactor>
</comment>